<gene>
    <name evidence="1" type="ORF">AVT10_02690</name>
</gene>
<evidence type="ECO:0008006" key="3">
    <source>
        <dbReference type="Google" id="ProtNLM"/>
    </source>
</evidence>
<keyword evidence="2" id="KW-1185">Reference proteome</keyword>
<organism evidence="1 2">
    <name type="scientific">Sphingomonas hankookensis</name>
    <dbReference type="NCBI Taxonomy" id="563996"/>
    <lineage>
        <taxon>Bacteria</taxon>
        <taxon>Pseudomonadati</taxon>
        <taxon>Pseudomonadota</taxon>
        <taxon>Alphaproteobacteria</taxon>
        <taxon>Sphingomonadales</taxon>
        <taxon>Sphingomonadaceae</taxon>
        <taxon>Sphingomonas</taxon>
    </lineage>
</organism>
<dbReference type="InterPro" id="IPR025737">
    <property type="entry name" value="FApF"/>
</dbReference>
<dbReference type="Pfam" id="PF13557">
    <property type="entry name" value="Phenol_MetA_deg"/>
    <property type="match status" value="1"/>
</dbReference>
<evidence type="ECO:0000313" key="2">
    <source>
        <dbReference type="Proteomes" id="UP000076609"/>
    </source>
</evidence>
<reference evidence="2" key="1">
    <citation type="submission" date="2016-01" db="EMBL/GenBank/DDBJ databases">
        <title>Draft genome of Chromobacterium sp. F49.</title>
        <authorList>
            <person name="Hong K.W."/>
        </authorList>
    </citation>
    <scope>NUCLEOTIDE SEQUENCE [LARGE SCALE GENOMIC DNA]</scope>
    <source>
        <strain evidence="2">CN3</strain>
    </source>
</reference>
<evidence type="ECO:0000313" key="1">
    <source>
        <dbReference type="EMBL" id="KZE18942.1"/>
    </source>
</evidence>
<name>A0ABR5YH03_9SPHN</name>
<proteinExistence type="predicted"/>
<sequence>MDEGMMMGQRLCTVAAAVAAFGWATGAASPASAQAIDAGDYVPAPSGTHLGLVYQQFAHSGSLYANGRKVDDKAELDVAVTIFRYVGFTKVAGMTLDYQVLQPFGHIEAGGSTAALGKTTGFGDTILVSTLWVHNDPANKSYLGITPYLFIPTGEYDRTKALNLGENRWKGSLQVVYSKGFGDHFVAELGGDAMVFGKNSELGTAALRQKAQYRVQGFARYLIDPANEANVRLMYLNGGATSIDRVDQRNITRTLSVLGTYRHTFSPKWQLLTQVGTDLSVHNGFREGARVQLRLLKVF</sequence>
<protein>
    <recommendedName>
        <fullName evidence="3">Transporter</fullName>
    </recommendedName>
</protein>
<dbReference type="Proteomes" id="UP000076609">
    <property type="component" value="Unassembled WGS sequence"/>
</dbReference>
<accession>A0ABR5YH03</accession>
<comment type="caution">
    <text evidence="1">The sequence shown here is derived from an EMBL/GenBank/DDBJ whole genome shotgun (WGS) entry which is preliminary data.</text>
</comment>
<dbReference type="EMBL" id="LQQO01000001">
    <property type="protein sequence ID" value="KZE18942.1"/>
    <property type="molecule type" value="Genomic_DNA"/>
</dbReference>